<evidence type="ECO:0000313" key="7">
    <source>
        <dbReference type="EMBL" id="KAI1702656.1"/>
    </source>
</evidence>
<evidence type="ECO:0000256" key="2">
    <source>
        <dbReference type="ARBA" id="ARBA00022679"/>
    </source>
</evidence>
<dbReference type="CDD" id="cd02440">
    <property type="entry name" value="AdoMet_MTases"/>
    <property type="match status" value="1"/>
</dbReference>
<dbReference type="Proteomes" id="UP001201812">
    <property type="component" value="Unassembled WGS sequence"/>
</dbReference>
<keyword evidence="3 5" id="KW-0949">S-adenosyl-L-methionine</keyword>
<keyword evidence="2 5" id="KW-0808">Transferase</keyword>
<dbReference type="InterPro" id="IPR013216">
    <property type="entry name" value="Methyltransf_11"/>
</dbReference>
<evidence type="ECO:0000256" key="4">
    <source>
        <dbReference type="ARBA" id="ARBA00038188"/>
    </source>
</evidence>
<name>A0AAD4MRK4_9BILA</name>
<keyword evidence="8" id="KW-1185">Reference proteome</keyword>
<evidence type="ECO:0000256" key="1">
    <source>
        <dbReference type="ARBA" id="ARBA00022603"/>
    </source>
</evidence>
<dbReference type="PANTHER" id="PTHR44068:SF1">
    <property type="entry name" value="HYPOTHETICAL LOC100005854"/>
    <property type="match status" value="1"/>
</dbReference>
<organism evidence="7 8">
    <name type="scientific">Ditylenchus destructor</name>
    <dbReference type="NCBI Taxonomy" id="166010"/>
    <lineage>
        <taxon>Eukaryota</taxon>
        <taxon>Metazoa</taxon>
        <taxon>Ecdysozoa</taxon>
        <taxon>Nematoda</taxon>
        <taxon>Chromadorea</taxon>
        <taxon>Rhabditida</taxon>
        <taxon>Tylenchina</taxon>
        <taxon>Tylenchomorpha</taxon>
        <taxon>Sphaerularioidea</taxon>
        <taxon>Anguinidae</taxon>
        <taxon>Anguininae</taxon>
        <taxon>Ditylenchus</taxon>
    </lineage>
</organism>
<dbReference type="PROSITE" id="PS51685">
    <property type="entry name" value="SAM_MT_ERG6_SMT"/>
    <property type="match status" value="1"/>
</dbReference>
<dbReference type="AlphaFoldDB" id="A0AAD4MRK4"/>
<dbReference type="Gene3D" id="3.40.50.150">
    <property type="entry name" value="Vaccinia Virus protein VP39"/>
    <property type="match status" value="1"/>
</dbReference>
<proteinExistence type="inferred from homology"/>
<dbReference type="InterPro" id="IPR050447">
    <property type="entry name" value="Erg6_SMT_methyltransf"/>
</dbReference>
<dbReference type="GO" id="GO:0016126">
    <property type="term" value="P:sterol biosynthetic process"/>
    <property type="evidence" value="ECO:0007669"/>
    <property type="project" value="TreeGrafter"/>
</dbReference>
<accession>A0AAD4MRK4</accession>
<reference evidence="7" key="1">
    <citation type="submission" date="2022-01" db="EMBL/GenBank/DDBJ databases">
        <title>Genome Sequence Resource for Two Populations of Ditylenchus destructor, the Migratory Endoparasitic Phytonematode.</title>
        <authorList>
            <person name="Zhang H."/>
            <person name="Lin R."/>
            <person name="Xie B."/>
        </authorList>
    </citation>
    <scope>NUCLEOTIDE SEQUENCE</scope>
    <source>
        <strain evidence="7">BazhouSP</strain>
    </source>
</reference>
<dbReference type="InterPro" id="IPR029063">
    <property type="entry name" value="SAM-dependent_MTases_sf"/>
</dbReference>
<dbReference type="EMBL" id="JAKKPZ010000095">
    <property type="protein sequence ID" value="KAI1702656.1"/>
    <property type="molecule type" value="Genomic_DNA"/>
</dbReference>
<dbReference type="PANTHER" id="PTHR44068">
    <property type="entry name" value="ZGC:194242"/>
    <property type="match status" value="1"/>
</dbReference>
<keyword evidence="1 5" id="KW-0489">Methyltransferase</keyword>
<dbReference type="GO" id="GO:0003838">
    <property type="term" value="F:sterol 24-C-methyltransferase activity"/>
    <property type="evidence" value="ECO:0007669"/>
    <property type="project" value="TreeGrafter"/>
</dbReference>
<sequence>MSVDMTRNFFSLLMHFRRQDLDAFCKEHQSLYNEARSGTNDYGPVTAHYYSVMSKVIDDYFNGNFHFVPPPTKVTKSRRDGRTKPKVDKKVSLEEALCMLHWKIGECLQLEKGKSCVDIGCGIGSVIEDLAGTGAKFTGMTIAPNEVEIGNANFKKFGIYPHCQIMQANCVKNVPLESGSQDAAYAIYALKYFPDIKPIASEVSRILKPNGLFLVYDLMKTDKYDPANVIHRKLLDGLSYACGMPNLHTREEMIASIEKSGFDLLEAINLSDESGQPFYYCFSSSALFMWLVRSPIIGHLIKIGQMLRILPSGFHFFNKIFLSGTVNKIVRAGELGILSGAEILLFQKSSEKILEK</sequence>
<dbReference type="Pfam" id="PF08241">
    <property type="entry name" value="Methyltransf_11"/>
    <property type="match status" value="1"/>
</dbReference>
<comment type="caution">
    <text evidence="7">The sequence shown here is derived from an EMBL/GenBank/DDBJ whole genome shotgun (WGS) entry which is preliminary data.</text>
</comment>
<dbReference type="SUPFAM" id="SSF53335">
    <property type="entry name" value="S-adenosyl-L-methionine-dependent methyltransferases"/>
    <property type="match status" value="1"/>
</dbReference>
<comment type="similarity">
    <text evidence="4 5">Belongs to the class I-like SAM-binding methyltransferase superfamily. Erg6/SMT family.</text>
</comment>
<gene>
    <name evidence="7" type="ORF">DdX_15335</name>
</gene>
<dbReference type="InterPro" id="IPR030384">
    <property type="entry name" value="MeTrfase_SMT"/>
</dbReference>
<protein>
    <submittedName>
        <fullName evidence="7">Methyltransferase domain-containing protein</fullName>
    </submittedName>
</protein>
<dbReference type="GO" id="GO:0032259">
    <property type="term" value="P:methylation"/>
    <property type="evidence" value="ECO:0007669"/>
    <property type="project" value="UniProtKB-KW"/>
</dbReference>
<evidence type="ECO:0000256" key="5">
    <source>
        <dbReference type="PROSITE-ProRule" id="PRU01022"/>
    </source>
</evidence>
<evidence type="ECO:0000256" key="3">
    <source>
        <dbReference type="ARBA" id="ARBA00022691"/>
    </source>
</evidence>
<evidence type="ECO:0000313" key="8">
    <source>
        <dbReference type="Proteomes" id="UP001201812"/>
    </source>
</evidence>
<feature type="domain" description="SAM-dependent methyltransferase Erg6/SMT-type" evidence="6">
    <location>
        <begin position="49"/>
        <end position="349"/>
    </location>
</feature>
<dbReference type="GO" id="GO:0005783">
    <property type="term" value="C:endoplasmic reticulum"/>
    <property type="evidence" value="ECO:0007669"/>
    <property type="project" value="TreeGrafter"/>
</dbReference>
<evidence type="ECO:0000259" key="6">
    <source>
        <dbReference type="PROSITE" id="PS51685"/>
    </source>
</evidence>